<protein>
    <submittedName>
        <fullName evidence="1">Uncharacterized protein</fullName>
    </submittedName>
</protein>
<gene>
    <name evidence="1" type="ORF">llap_1804</name>
</gene>
<reference evidence="2" key="1">
    <citation type="submission" date="2017-11" db="EMBL/GenBank/DDBJ databases">
        <authorList>
            <person name="Lima N.C."/>
            <person name="Parody-Merino A.M."/>
            <person name="Battley P.F."/>
            <person name="Fidler A.E."/>
            <person name="Prosdocimi F."/>
        </authorList>
    </citation>
    <scope>NUCLEOTIDE SEQUENCE [LARGE SCALE GENOMIC DNA]</scope>
</reference>
<reference evidence="2" key="2">
    <citation type="submission" date="2017-12" db="EMBL/GenBank/DDBJ databases">
        <title>Genome sequence of the Bar-tailed Godwit (Limosa lapponica baueri).</title>
        <authorList>
            <person name="Lima N.C.B."/>
            <person name="Parody-Merino A.M."/>
            <person name="Battley P.F."/>
            <person name="Fidler A.E."/>
            <person name="Prosdocimi F."/>
        </authorList>
    </citation>
    <scope>NUCLEOTIDE SEQUENCE [LARGE SCALE GENOMIC DNA]</scope>
</reference>
<evidence type="ECO:0000313" key="1">
    <source>
        <dbReference type="EMBL" id="PKU47888.1"/>
    </source>
</evidence>
<accession>A0A2I0UPA6</accession>
<dbReference type="AlphaFoldDB" id="A0A2I0UPA6"/>
<dbReference type="Proteomes" id="UP000233556">
    <property type="component" value="Unassembled WGS sequence"/>
</dbReference>
<proteinExistence type="predicted"/>
<organism evidence="1 2">
    <name type="scientific">Limosa lapponica baueri</name>
    <dbReference type="NCBI Taxonomy" id="1758121"/>
    <lineage>
        <taxon>Eukaryota</taxon>
        <taxon>Metazoa</taxon>
        <taxon>Chordata</taxon>
        <taxon>Craniata</taxon>
        <taxon>Vertebrata</taxon>
        <taxon>Euteleostomi</taxon>
        <taxon>Archelosauria</taxon>
        <taxon>Archosauria</taxon>
        <taxon>Dinosauria</taxon>
        <taxon>Saurischia</taxon>
        <taxon>Theropoda</taxon>
        <taxon>Coelurosauria</taxon>
        <taxon>Aves</taxon>
        <taxon>Neognathae</taxon>
        <taxon>Neoaves</taxon>
        <taxon>Charadriiformes</taxon>
        <taxon>Scolopacidae</taxon>
        <taxon>Limosa</taxon>
    </lineage>
</organism>
<keyword evidence="2" id="KW-1185">Reference proteome</keyword>
<name>A0A2I0UPA6_LIMLA</name>
<sequence>MGDALFPVEEEVQPKDIPDLKMLYQLSESTHLLTRGGAQINHLYLFTAFHTVHETFDADSINKPNKQTEATGAAEKLIFKIIFTFGGPCEETGQETSPPHDILTILYVTQLINTEFKTSPAHGDREERASPPKLGQVLAKHTIRCLGCKIKPGTSKSGMFDLDTSKVSYAEIKENWGNNFEIY</sequence>
<dbReference type="EMBL" id="KZ505666">
    <property type="protein sequence ID" value="PKU47888.1"/>
    <property type="molecule type" value="Genomic_DNA"/>
</dbReference>
<evidence type="ECO:0000313" key="2">
    <source>
        <dbReference type="Proteomes" id="UP000233556"/>
    </source>
</evidence>